<evidence type="ECO:0000313" key="2">
    <source>
        <dbReference type="EMBL" id="CAB0016624.1"/>
    </source>
</evidence>
<sequence>MQTFLVIRRMVSGFHLRPGIGGFHVGGCHNHSDVADQRSPRPVVFGLAVPRRLGPAGLPHTGNSKMGRHTGHFVHDDPPIAQENQRYPRRSKRLQGENDDSKIVIPRPLVHQHGSKHPGRRRLRDDGLRLSQARHGTVQTLWQ</sequence>
<protein>
    <submittedName>
        <fullName evidence="2">Uncharacterized protein</fullName>
    </submittedName>
</protein>
<dbReference type="Proteomes" id="UP000479000">
    <property type="component" value="Unassembled WGS sequence"/>
</dbReference>
<evidence type="ECO:0000313" key="3">
    <source>
        <dbReference type="Proteomes" id="UP000479000"/>
    </source>
</evidence>
<proteinExistence type="predicted"/>
<keyword evidence="3" id="KW-1185">Reference proteome</keyword>
<accession>A0A6H5HKN1</accession>
<gene>
    <name evidence="2" type="ORF">NTEN_LOCUS20782</name>
</gene>
<feature type="non-terminal residue" evidence="2">
    <location>
        <position position="143"/>
    </location>
</feature>
<dbReference type="AlphaFoldDB" id="A0A6H5HKN1"/>
<feature type="compositionally biased region" description="Basic residues" evidence="1">
    <location>
        <begin position="113"/>
        <end position="122"/>
    </location>
</feature>
<feature type="region of interest" description="Disordered" evidence="1">
    <location>
        <begin position="73"/>
        <end position="124"/>
    </location>
</feature>
<evidence type="ECO:0000256" key="1">
    <source>
        <dbReference type="SAM" id="MobiDB-lite"/>
    </source>
</evidence>
<dbReference type="EMBL" id="CADCXU010030503">
    <property type="protein sequence ID" value="CAB0016624.1"/>
    <property type="molecule type" value="Genomic_DNA"/>
</dbReference>
<name>A0A6H5HKN1_9HEMI</name>
<reference evidence="2 3" key="1">
    <citation type="submission" date="2020-02" db="EMBL/GenBank/DDBJ databases">
        <authorList>
            <person name="Ferguson B K."/>
        </authorList>
    </citation>
    <scope>NUCLEOTIDE SEQUENCE [LARGE SCALE GENOMIC DNA]</scope>
</reference>
<organism evidence="2 3">
    <name type="scientific">Nesidiocoris tenuis</name>
    <dbReference type="NCBI Taxonomy" id="355587"/>
    <lineage>
        <taxon>Eukaryota</taxon>
        <taxon>Metazoa</taxon>
        <taxon>Ecdysozoa</taxon>
        <taxon>Arthropoda</taxon>
        <taxon>Hexapoda</taxon>
        <taxon>Insecta</taxon>
        <taxon>Pterygota</taxon>
        <taxon>Neoptera</taxon>
        <taxon>Paraneoptera</taxon>
        <taxon>Hemiptera</taxon>
        <taxon>Heteroptera</taxon>
        <taxon>Panheteroptera</taxon>
        <taxon>Cimicomorpha</taxon>
        <taxon>Miridae</taxon>
        <taxon>Dicyphina</taxon>
        <taxon>Nesidiocoris</taxon>
    </lineage>
</organism>